<dbReference type="GO" id="GO:0005634">
    <property type="term" value="C:nucleus"/>
    <property type="evidence" value="ECO:0007669"/>
    <property type="project" value="TreeGrafter"/>
</dbReference>
<keyword evidence="12" id="KW-1185">Reference proteome</keyword>
<dbReference type="EMBL" id="FJUW01000004">
    <property type="protein sequence ID" value="CZS91523.1"/>
    <property type="molecule type" value="Genomic_DNA"/>
</dbReference>
<dbReference type="InterPro" id="IPR038718">
    <property type="entry name" value="SNF2-like_sf"/>
</dbReference>
<evidence type="ECO:0000256" key="1">
    <source>
        <dbReference type="ARBA" id="ARBA00007025"/>
    </source>
</evidence>
<dbReference type="CDD" id="cd18008">
    <property type="entry name" value="DEXDc_SHPRH-like"/>
    <property type="match status" value="1"/>
</dbReference>
<feature type="domain" description="Helicase ATP-binding" evidence="9">
    <location>
        <begin position="561"/>
        <end position="752"/>
    </location>
</feature>
<feature type="compositionally biased region" description="Acidic residues" evidence="7">
    <location>
        <begin position="992"/>
        <end position="1020"/>
    </location>
</feature>
<dbReference type="InParanoid" id="A0A1E1K0C4"/>
<evidence type="ECO:0000313" key="11">
    <source>
        <dbReference type="EMBL" id="CZS91523.1"/>
    </source>
</evidence>
<protein>
    <submittedName>
        <fullName evidence="11">Related to DNA repair protein RAD16</fullName>
    </submittedName>
</protein>
<dbReference type="GO" id="GO:0005737">
    <property type="term" value="C:cytoplasm"/>
    <property type="evidence" value="ECO:0007669"/>
    <property type="project" value="TreeGrafter"/>
</dbReference>
<keyword evidence="6" id="KW-0862">Zinc</keyword>
<dbReference type="PROSITE" id="PS50089">
    <property type="entry name" value="ZF_RING_2"/>
    <property type="match status" value="1"/>
</dbReference>
<keyword evidence="4" id="KW-0347">Helicase</keyword>
<comment type="caution">
    <text evidence="11">The sequence shown here is derived from an EMBL/GenBank/DDBJ whole genome shotgun (WGS) entry which is preliminary data.</text>
</comment>
<feature type="compositionally biased region" description="Polar residues" evidence="7">
    <location>
        <begin position="231"/>
        <end position="242"/>
    </location>
</feature>
<dbReference type="GO" id="GO:0005524">
    <property type="term" value="F:ATP binding"/>
    <property type="evidence" value="ECO:0007669"/>
    <property type="project" value="UniProtKB-KW"/>
</dbReference>
<dbReference type="InterPro" id="IPR049730">
    <property type="entry name" value="SNF2/RAD54-like_C"/>
</dbReference>
<keyword evidence="2" id="KW-0547">Nucleotide-binding</keyword>
<dbReference type="GO" id="GO:0004386">
    <property type="term" value="F:helicase activity"/>
    <property type="evidence" value="ECO:0007669"/>
    <property type="project" value="UniProtKB-KW"/>
</dbReference>
<dbReference type="InterPro" id="IPR027417">
    <property type="entry name" value="P-loop_NTPase"/>
</dbReference>
<dbReference type="SMART" id="SM00184">
    <property type="entry name" value="RING"/>
    <property type="match status" value="1"/>
</dbReference>
<feature type="region of interest" description="Disordered" evidence="7">
    <location>
        <begin position="989"/>
        <end position="1091"/>
    </location>
</feature>
<feature type="region of interest" description="Disordered" evidence="7">
    <location>
        <begin position="327"/>
        <end position="351"/>
    </location>
</feature>
<evidence type="ECO:0000256" key="2">
    <source>
        <dbReference type="ARBA" id="ARBA00022741"/>
    </source>
</evidence>
<feature type="compositionally biased region" description="Basic residues" evidence="7">
    <location>
        <begin position="1076"/>
        <end position="1089"/>
    </location>
</feature>
<keyword evidence="6" id="KW-0863">Zinc-finger</keyword>
<dbReference type="InterPro" id="IPR001650">
    <property type="entry name" value="Helicase_C-like"/>
</dbReference>
<comment type="similarity">
    <text evidence="1">Belongs to the SNF2/RAD54 helicase family.</text>
</comment>
<evidence type="ECO:0000259" key="9">
    <source>
        <dbReference type="PROSITE" id="PS51192"/>
    </source>
</evidence>
<dbReference type="Gene3D" id="3.40.50.300">
    <property type="entry name" value="P-loop containing nucleotide triphosphate hydrolases"/>
    <property type="match status" value="2"/>
</dbReference>
<dbReference type="InterPro" id="IPR050628">
    <property type="entry name" value="SNF2_RAD54_helicase_TF"/>
</dbReference>
<dbReference type="InterPro" id="IPR001841">
    <property type="entry name" value="Znf_RING"/>
</dbReference>
<organism evidence="11 12">
    <name type="scientific">Rhynchosporium graminicola</name>
    <dbReference type="NCBI Taxonomy" id="2792576"/>
    <lineage>
        <taxon>Eukaryota</taxon>
        <taxon>Fungi</taxon>
        <taxon>Dikarya</taxon>
        <taxon>Ascomycota</taxon>
        <taxon>Pezizomycotina</taxon>
        <taxon>Leotiomycetes</taxon>
        <taxon>Helotiales</taxon>
        <taxon>Ploettnerulaceae</taxon>
        <taxon>Rhynchosporium</taxon>
    </lineage>
</organism>
<dbReference type="InterPro" id="IPR000330">
    <property type="entry name" value="SNF2_N"/>
</dbReference>
<dbReference type="GO" id="GO:0008270">
    <property type="term" value="F:zinc ion binding"/>
    <property type="evidence" value="ECO:0007669"/>
    <property type="project" value="UniProtKB-KW"/>
</dbReference>
<feature type="domain" description="Helicase C-terminal" evidence="10">
    <location>
        <begin position="1129"/>
        <end position="1284"/>
    </location>
</feature>
<proteinExistence type="inferred from homology"/>
<dbReference type="SUPFAM" id="SSF57850">
    <property type="entry name" value="RING/U-box"/>
    <property type="match status" value="1"/>
</dbReference>
<feature type="region of interest" description="Disordered" evidence="7">
    <location>
        <begin position="55"/>
        <end position="176"/>
    </location>
</feature>
<evidence type="ECO:0000256" key="6">
    <source>
        <dbReference type="PROSITE-ProRule" id="PRU00175"/>
    </source>
</evidence>
<dbReference type="InterPro" id="IPR014001">
    <property type="entry name" value="Helicase_ATP-bd"/>
</dbReference>
<feature type="compositionally biased region" description="Low complexity" evidence="7">
    <location>
        <begin position="63"/>
        <end position="88"/>
    </location>
</feature>
<dbReference type="Pfam" id="PF00176">
    <property type="entry name" value="SNF2-rel_dom"/>
    <property type="match status" value="1"/>
</dbReference>
<dbReference type="GO" id="GO:0016787">
    <property type="term" value="F:hydrolase activity"/>
    <property type="evidence" value="ECO:0007669"/>
    <property type="project" value="UniProtKB-KW"/>
</dbReference>
<sequence>MSEAASSQMTHEVNDLQEEIAFQRVLLSSIDHNVKDREAAEQDVRNEIHSLESKLNRLKRAAKASTSKSSSQTLQPSPKQSRSSSRQRTATDDFTMNQDQGLSNWQAPQQMASTPSMANPFADTMDSPQLDLPSRKRSHSTQLDGHLAPIDNKSRRTTPSPFGTGPPTPSTSSSGYAYPLAGDGYFDLTFDDEFDAFDKTFFRLQQDEVARLEQERLDAEYARSIQDPVSFPQSDGPSSSMQPPARNAFHRLHGVQQQPSSSASPYASISTSQTQNQTKPGRKLPWQHSSNHGKSTVKAEPESMASSFKQETHGFAKYTNDPSLSYSSFKEEQKSRPMPGGFKDDSSTASDSDIEVIPASAFHDNGRHVQTKVERNPYAPESSRSSVANDALQHALYGSQVKHEWMNGAQPSMNGGFPQGQQQIDLTDYDWMNGDPSGWNGGIQQGQQKIDLTDDPDPPPFSEFFASQMRDVNPLAHLIARANNGNNYDELSRYLNLGEDRMDQLSNVLNDPRKNAEEIQALLENIQPDVDIAPENREGTPAALVYPLYEHQKLALTWMKAMETGTNKGGILADDMGLGKTISALALIHSRQSQDPARKTTLIVGPVALVRQWDRELRTKTLPQYRLSAHMVHGSGRKLPWDELRTYDVVFTTYGTLGAEYKRLQKVYDKMRIDGVAHLDQNEMKKTFPLLGPKSTWYRVLLDEAQCIKNKNTGAAKACCTLSAVYRFCLTGTPMMNNVGELYSLIHFLRIRPYNEWTRFQETFGLLTKPDPSKSRRSDAENAMRKLQALLKAILMRRTKKSLIDGKPIITLPPKTEEIQHVVFDDDERAFYSALESKTQMQFNKYMRAGTVGKNYTNVLVLLLRLRQACCHPHLIHDYEEAPANPEDANAMMELAKTLAPDVVNRILGADGAFECPVCYDVVINPKIITPCGHDTCANCMTRISDQADQQNLANGQDGAVPLRCPTCRGALALNKVIDHSAFKMAHNPEPVADEMDSDTESDSDDGSETESEEDSEDSDGYLKGFVVPDDVEDTDEEDDEAEDAEEAEEAEEADEEEVAPKKSKFNFKGKEKAKEKRRKSKGKGKTSVKTHMSIAMLKKEATKTANGRRKYMKYLRKNWQPSAKVTKTVDLLGEFMAAGQKTIIFSQFVSLLDLLQVPIDEKKWKCLRYDGSMSADARNDAILRFSESDDHNVMLISLKAGNAGLNLVAASKVIILDPFWNPYIEMQAVDRAYRIGQQNPVEVHRILIEGTVEDRIIELQEQKRKLVESALDENAAKSLGRLGIAQLAFLFNGNANPNANAN</sequence>
<dbReference type="Pfam" id="PF13923">
    <property type="entry name" value="zf-C3HC4_2"/>
    <property type="match status" value="1"/>
</dbReference>
<dbReference type="Gene3D" id="3.40.50.10810">
    <property type="entry name" value="Tandem AAA-ATPase domain"/>
    <property type="match status" value="1"/>
</dbReference>
<evidence type="ECO:0000256" key="5">
    <source>
        <dbReference type="ARBA" id="ARBA00022840"/>
    </source>
</evidence>
<evidence type="ECO:0000256" key="7">
    <source>
        <dbReference type="SAM" id="MobiDB-lite"/>
    </source>
</evidence>
<accession>A0A1E1K0C4</accession>
<dbReference type="Gene3D" id="3.30.40.10">
    <property type="entry name" value="Zinc/RING finger domain, C3HC4 (zinc finger)"/>
    <property type="match status" value="1"/>
</dbReference>
<reference evidence="12" key="1">
    <citation type="submission" date="2016-03" db="EMBL/GenBank/DDBJ databases">
        <authorList>
            <person name="Ploux O."/>
        </authorList>
    </citation>
    <scope>NUCLEOTIDE SEQUENCE [LARGE SCALE GENOMIC DNA]</scope>
    <source>
        <strain evidence="12">UK7</strain>
    </source>
</reference>
<dbReference type="GO" id="GO:0000724">
    <property type="term" value="P:double-strand break repair via homologous recombination"/>
    <property type="evidence" value="ECO:0007669"/>
    <property type="project" value="TreeGrafter"/>
</dbReference>
<keyword evidence="6" id="KW-0479">Metal-binding</keyword>
<evidence type="ECO:0000259" key="8">
    <source>
        <dbReference type="PROSITE" id="PS50089"/>
    </source>
</evidence>
<evidence type="ECO:0000256" key="3">
    <source>
        <dbReference type="ARBA" id="ARBA00022801"/>
    </source>
</evidence>
<keyword evidence="3" id="KW-0378">Hydrolase</keyword>
<dbReference type="SUPFAM" id="SSF52540">
    <property type="entry name" value="P-loop containing nucleoside triphosphate hydrolases"/>
    <property type="match status" value="2"/>
</dbReference>
<dbReference type="Pfam" id="PF00271">
    <property type="entry name" value="Helicase_C"/>
    <property type="match status" value="1"/>
</dbReference>
<dbReference type="Proteomes" id="UP000178129">
    <property type="component" value="Unassembled WGS sequence"/>
</dbReference>
<keyword evidence="5" id="KW-0067">ATP-binding</keyword>
<dbReference type="GO" id="GO:0008094">
    <property type="term" value="F:ATP-dependent activity, acting on DNA"/>
    <property type="evidence" value="ECO:0007669"/>
    <property type="project" value="TreeGrafter"/>
</dbReference>
<feature type="compositionally biased region" description="Low complexity" evidence="7">
    <location>
        <begin position="256"/>
        <end position="273"/>
    </location>
</feature>
<gene>
    <name evidence="11" type="ORF">RCO7_07052</name>
</gene>
<dbReference type="PROSITE" id="PS51192">
    <property type="entry name" value="HELICASE_ATP_BIND_1"/>
    <property type="match status" value="1"/>
</dbReference>
<feature type="domain" description="RING-type" evidence="8">
    <location>
        <begin position="916"/>
        <end position="969"/>
    </location>
</feature>
<feature type="compositionally biased region" description="Acidic residues" evidence="7">
    <location>
        <begin position="1030"/>
        <end position="1058"/>
    </location>
</feature>
<dbReference type="CDD" id="cd18793">
    <property type="entry name" value="SF2_C_SNF"/>
    <property type="match status" value="1"/>
</dbReference>
<feature type="compositionally biased region" description="Polar residues" evidence="7">
    <location>
        <begin position="92"/>
        <end position="117"/>
    </location>
</feature>
<dbReference type="PROSITE" id="PS51194">
    <property type="entry name" value="HELICASE_CTER"/>
    <property type="match status" value="1"/>
</dbReference>
<dbReference type="PANTHER" id="PTHR45626">
    <property type="entry name" value="TRANSCRIPTION TERMINATION FACTOR 2-RELATED"/>
    <property type="match status" value="1"/>
</dbReference>
<dbReference type="PANTHER" id="PTHR45626:SF16">
    <property type="entry name" value="ATP-DEPENDENT HELICASE ULS1"/>
    <property type="match status" value="1"/>
</dbReference>
<name>A0A1E1K0C4_9HELO</name>
<evidence type="ECO:0000313" key="12">
    <source>
        <dbReference type="Proteomes" id="UP000178129"/>
    </source>
</evidence>
<evidence type="ECO:0000259" key="10">
    <source>
        <dbReference type="PROSITE" id="PS51194"/>
    </source>
</evidence>
<evidence type="ECO:0000256" key="4">
    <source>
        <dbReference type="ARBA" id="ARBA00022806"/>
    </source>
</evidence>
<dbReference type="InterPro" id="IPR013083">
    <property type="entry name" value="Znf_RING/FYVE/PHD"/>
</dbReference>
<dbReference type="SMART" id="SM00490">
    <property type="entry name" value="HELICc"/>
    <property type="match status" value="1"/>
</dbReference>
<feature type="region of interest" description="Disordered" evidence="7">
    <location>
        <begin position="223"/>
        <end position="307"/>
    </location>
</feature>
<dbReference type="STRING" id="914237.A0A1E1K0C4"/>
<dbReference type="SMART" id="SM00487">
    <property type="entry name" value="DEXDc"/>
    <property type="match status" value="1"/>
</dbReference>